<organism evidence="1 2">
    <name type="scientific">Paramuricea clavata</name>
    <name type="common">Red gorgonian</name>
    <name type="synonym">Violescent sea-whip</name>
    <dbReference type="NCBI Taxonomy" id="317549"/>
    <lineage>
        <taxon>Eukaryota</taxon>
        <taxon>Metazoa</taxon>
        <taxon>Cnidaria</taxon>
        <taxon>Anthozoa</taxon>
        <taxon>Octocorallia</taxon>
        <taxon>Malacalcyonacea</taxon>
        <taxon>Plexauridae</taxon>
        <taxon>Paramuricea</taxon>
    </lineage>
</organism>
<proteinExistence type="predicted"/>
<dbReference type="AlphaFoldDB" id="A0A6S7IK74"/>
<accession>A0A6S7IK74</accession>
<sequence>METNFAVEKDDLAKAKRDLLLRFIKDQEQLQTSQVGLKASNNDETFDILDGIAVSEDCSNNVGIEPNNATHKLNEHSKAGLDEWQNIPRSQTCIPKFRTIKEDSSLVELKEDKLHYRIKSGKKPLERTIPNERPSTEGSLRRLRSAPTFTGRQSRNILRSGDIEVKTRKVSSLSIVVPKEGDIDKLTRRRASLTCTQVSRPRATVGISAVDVELFDKHTVPSIAGPYTMFHLPPIASESAQTPPST</sequence>
<dbReference type="EMBL" id="CACRXK020009533">
    <property type="protein sequence ID" value="CAB4017409.1"/>
    <property type="molecule type" value="Genomic_DNA"/>
</dbReference>
<dbReference type="Proteomes" id="UP001152795">
    <property type="component" value="Unassembled WGS sequence"/>
</dbReference>
<evidence type="ECO:0000313" key="2">
    <source>
        <dbReference type="Proteomes" id="UP001152795"/>
    </source>
</evidence>
<comment type="caution">
    <text evidence="1">The sequence shown here is derived from an EMBL/GenBank/DDBJ whole genome shotgun (WGS) entry which is preliminary data.</text>
</comment>
<evidence type="ECO:0000313" key="1">
    <source>
        <dbReference type="EMBL" id="CAB4017409.1"/>
    </source>
</evidence>
<name>A0A6S7IK74_PARCT</name>
<gene>
    <name evidence="1" type="ORF">PACLA_8A081960</name>
</gene>
<keyword evidence="2" id="KW-1185">Reference proteome</keyword>
<reference evidence="1" key="1">
    <citation type="submission" date="2020-04" db="EMBL/GenBank/DDBJ databases">
        <authorList>
            <person name="Alioto T."/>
            <person name="Alioto T."/>
            <person name="Gomez Garrido J."/>
        </authorList>
    </citation>
    <scope>NUCLEOTIDE SEQUENCE</scope>
    <source>
        <strain evidence="1">A484AB</strain>
    </source>
</reference>
<protein>
    <submittedName>
        <fullName evidence="1">Uncharacterized protein</fullName>
    </submittedName>
</protein>